<feature type="domain" description="C2H2-type" evidence="14">
    <location>
        <begin position="361"/>
        <end position="388"/>
    </location>
</feature>
<dbReference type="GO" id="GO:0005634">
    <property type="term" value="C:nucleus"/>
    <property type="evidence" value="ECO:0007669"/>
    <property type="project" value="UniProtKB-SubCell"/>
</dbReference>
<dbReference type="SUPFAM" id="SSF57667">
    <property type="entry name" value="beta-beta-alpha zinc fingers"/>
    <property type="match status" value="6"/>
</dbReference>
<keyword evidence="4" id="KW-0479">Metal-binding</keyword>
<dbReference type="FunFam" id="3.30.160.60:FF:002343">
    <property type="entry name" value="Zinc finger protein 33A"/>
    <property type="match status" value="1"/>
</dbReference>
<dbReference type="SMART" id="SM00355">
    <property type="entry name" value="ZnF_C2H2"/>
    <property type="match status" value="8"/>
</dbReference>
<evidence type="ECO:0000256" key="7">
    <source>
        <dbReference type="ARBA" id="ARBA00022833"/>
    </source>
</evidence>
<proteinExistence type="inferred from homology"/>
<feature type="compositionally biased region" description="Basic and acidic residues" evidence="13">
    <location>
        <begin position="126"/>
        <end position="136"/>
    </location>
</feature>
<keyword evidence="7" id="KW-0862">Zinc</keyword>
<evidence type="ECO:0000256" key="1">
    <source>
        <dbReference type="ARBA" id="ARBA00003767"/>
    </source>
</evidence>
<keyword evidence="11" id="KW-0539">Nucleus</keyword>
<evidence type="ECO:0000256" key="11">
    <source>
        <dbReference type="ARBA" id="ARBA00023242"/>
    </source>
</evidence>
<sequence>MCSEKATSTYTEEEPAFGAEHLTRQVNCATKVHVACMSSGVKEEPGHNMHILSGHTLPYPSSHVKEEPVSGGGEDLPSPDRCTPTDGLHHHPLTRIKEEPAELGNLPSPDMYTLVDHRQQHSTTPIKKEPQSHEEGPSAVTNTPTPSDHTSQYLSADIKEEALLRDGENTGEPVMYTSTDHTQHPSANIKEELDSCDQGSLVEPIIYTPRDYTLHCLSTRVKEESYDISLDSSEIRPHSGHTHHHPSSHAKNKPTYYVGGPLRNVDIHTQNASSFDEETDSCDEADFTDLYPTQDQTPVSVGVQHVTGGVGLQKDGLSVSAYHQTTQSADFTFKCLDCEACFSSKSDFEEHLTLHRGKKTHVCPHCGKCFSYQSQLLIHERTHTGEKPFTCSECGKCFNQYVHLAIHLMSHTGEKPYVCSECGKSFNRKTTLTIHQRIHTGEKPFHCSQCGKYFSTSSNLIKHQRVHTGEKPYSCSQCGEFFVHYTQLIRHQANHTAEKPFSCPECGKAFSQKAQFLRHEKFHKADNTYSCSECKQCFKQYKDLLVHQSAHAGPNPFTCQACGKPLDNKCIQNFHSGEKPFSCSECSKTFGFIKQVHVNAKSCPEGGERLDKGTQLESSPAGCREETLSCSVSGEPCGERNDSQIMQNGQFI</sequence>
<comment type="function">
    <text evidence="1">May be involved in transcriptional regulation.</text>
</comment>
<keyword evidence="16" id="KW-1185">Reference proteome</keyword>
<dbReference type="EMBL" id="WNTK01021984">
    <property type="protein sequence ID" value="KAG9461413.1"/>
    <property type="molecule type" value="Genomic_DNA"/>
</dbReference>
<dbReference type="Proteomes" id="UP000770717">
    <property type="component" value="Unassembled WGS sequence"/>
</dbReference>
<keyword evidence="6 12" id="KW-0863">Zinc-finger</keyword>
<accession>A0A8J6B1I0</accession>
<evidence type="ECO:0000256" key="12">
    <source>
        <dbReference type="PROSITE-ProRule" id="PRU00042"/>
    </source>
</evidence>
<dbReference type="InterPro" id="IPR036236">
    <property type="entry name" value="Znf_C2H2_sf"/>
</dbReference>
<evidence type="ECO:0000256" key="4">
    <source>
        <dbReference type="ARBA" id="ARBA00022723"/>
    </source>
</evidence>
<evidence type="ECO:0000313" key="16">
    <source>
        <dbReference type="Proteomes" id="UP000770717"/>
    </source>
</evidence>
<dbReference type="FunFam" id="3.30.160.60:FF:000681">
    <property type="entry name" value="zinc finger protein 205 isoform X1"/>
    <property type="match status" value="1"/>
</dbReference>
<feature type="region of interest" description="Disordered" evidence="13">
    <location>
        <begin position="62"/>
        <end position="151"/>
    </location>
</feature>
<dbReference type="FunFam" id="3.30.160.60:FF:000281">
    <property type="entry name" value="Zinc finger protein 558 isoform X1"/>
    <property type="match status" value="1"/>
</dbReference>
<dbReference type="FunFam" id="3.30.160.60:FF:000358">
    <property type="entry name" value="zinc finger protein 24"/>
    <property type="match status" value="2"/>
</dbReference>
<evidence type="ECO:0000256" key="3">
    <source>
        <dbReference type="ARBA" id="ARBA00006991"/>
    </source>
</evidence>
<keyword evidence="5" id="KW-0677">Repeat</keyword>
<keyword evidence="9" id="KW-0238">DNA-binding</keyword>
<protein>
    <recommendedName>
        <fullName evidence="14">C2H2-type domain-containing protein</fullName>
    </recommendedName>
</protein>
<evidence type="ECO:0000256" key="2">
    <source>
        <dbReference type="ARBA" id="ARBA00004123"/>
    </source>
</evidence>
<dbReference type="PANTHER" id="PTHR24408:SF34">
    <property type="entry name" value="ZINC FINGER PROTEIN 672-RELATED"/>
    <property type="match status" value="1"/>
</dbReference>
<dbReference type="PROSITE" id="PS00028">
    <property type="entry name" value="ZINC_FINGER_C2H2_1"/>
    <property type="match status" value="8"/>
</dbReference>
<feature type="compositionally biased region" description="Polar residues" evidence="13">
    <location>
        <begin position="139"/>
        <end position="151"/>
    </location>
</feature>
<comment type="similarity">
    <text evidence="3">Belongs to the krueppel C2H2-type zinc-finger protein family.</text>
</comment>
<evidence type="ECO:0000256" key="6">
    <source>
        <dbReference type="ARBA" id="ARBA00022771"/>
    </source>
</evidence>
<evidence type="ECO:0000256" key="9">
    <source>
        <dbReference type="ARBA" id="ARBA00023125"/>
    </source>
</evidence>
<feature type="domain" description="C2H2-type" evidence="14">
    <location>
        <begin position="333"/>
        <end position="360"/>
    </location>
</feature>
<gene>
    <name evidence="15" type="ORF">GDO78_016945</name>
</gene>
<dbReference type="GO" id="GO:0000981">
    <property type="term" value="F:DNA-binding transcription factor activity, RNA polymerase II-specific"/>
    <property type="evidence" value="ECO:0007669"/>
    <property type="project" value="TreeGrafter"/>
</dbReference>
<feature type="domain" description="C2H2-type" evidence="14">
    <location>
        <begin position="473"/>
        <end position="500"/>
    </location>
</feature>
<feature type="domain" description="C2H2-type" evidence="14">
    <location>
        <begin position="417"/>
        <end position="444"/>
    </location>
</feature>
<evidence type="ECO:0000256" key="8">
    <source>
        <dbReference type="ARBA" id="ARBA00023015"/>
    </source>
</evidence>
<dbReference type="FunFam" id="3.30.160.60:FF:000097">
    <property type="entry name" value="Zinc finger protein"/>
    <property type="match status" value="1"/>
</dbReference>
<feature type="domain" description="C2H2-type" evidence="14">
    <location>
        <begin position="501"/>
        <end position="528"/>
    </location>
</feature>
<keyword evidence="10" id="KW-0804">Transcription</keyword>
<keyword evidence="8" id="KW-0805">Transcription regulation</keyword>
<dbReference type="PANTHER" id="PTHR24408">
    <property type="entry name" value="ZINC FINGER PROTEIN"/>
    <property type="match status" value="1"/>
</dbReference>
<dbReference type="GO" id="GO:0008270">
    <property type="term" value="F:zinc ion binding"/>
    <property type="evidence" value="ECO:0007669"/>
    <property type="project" value="UniProtKB-KW"/>
</dbReference>
<dbReference type="InterPro" id="IPR013087">
    <property type="entry name" value="Znf_C2H2_type"/>
</dbReference>
<feature type="domain" description="C2H2-type" evidence="14">
    <location>
        <begin position="529"/>
        <end position="556"/>
    </location>
</feature>
<comment type="subcellular location">
    <subcellularLocation>
        <location evidence="2">Nucleus</location>
    </subcellularLocation>
</comment>
<dbReference type="Pfam" id="PF00096">
    <property type="entry name" value="zf-C2H2"/>
    <property type="match status" value="8"/>
</dbReference>
<dbReference type="GO" id="GO:0043565">
    <property type="term" value="F:sequence-specific DNA binding"/>
    <property type="evidence" value="ECO:0007669"/>
    <property type="project" value="TreeGrafter"/>
</dbReference>
<evidence type="ECO:0000256" key="13">
    <source>
        <dbReference type="SAM" id="MobiDB-lite"/>
    </source>
</evidence>
<dbReference type="PROSITE" id="PS50157">
    <property type="entry name" value="ZINC_FINGER_C2H2_2"/>
    <property type="match status" value="8"/>
</dbReference>
<evidence type="ECO:0000259" key="14">
    <source>
        <dbReference type="PROSITE" id="PS50157"/>
    </source>
</evidence>
<feature type="domain" description="C2H2-type" evidence="14">
    <location>
        <begin position="445"/>
        <end position="472"/>
    </location>
</feature>
<evidence type="ECO:0000256" key="5">
    <source>
        <dbReference type="ARBA" id="ARBA00022737"/>
    </source>
</evidence>
<dbReference type="EMBL" id="WNTK01021984">
    <property type="protein sequence ID" value="KAG9461415.1"/>
    <property type="molecule type" value="Genomic_DNA"/>
</dbReference>
<comment type="caution">
    <text evidence="15">The sequence shown here is derived from an EMBL/GenBank/DDBJ whole genome shotgun (WGS) entry which is preliminary data.</text>
</comment>
<dbReference type="Gene3D" id="3.30.160.60">
    <property type="entry name" value="Classic Zinc Finger"/>
    <property type="match status" value="8"/>
</dbReference>
<name>A0A8J6B1I0_ELECQ</name>
<evidence type="ECO:0000256" key="10">
    <source>
        <dbReference type="ARBA" id="ARBA00023163"/>
    </source>
</evidence>
<reference evidence="15" key="1">
    <citation type="thesis" date="2020" institute="ProQuest LLC" country="789 East Eisenhower Parkway, Ann Arbor, MI, USA">
        <title>Comparative Genomics and Chromosome Evolution.</title>
        <authorList>
            <person name="Mudd A.B."/>
        </authorList>
    </citation>
    <scope>NUCLEOTIDE SEQUENCE</scope>
    <source>
        <strain evidence="15">HN-11 Male</strain>
        <tissue evidence="15">Kidney and liver</tissue>
    </source>
</reference>
<dbReference type="EMBL" id="WNTK01021984">
    <property type="protein sequence ID" value="KAG9461414.1"/>
    <property type="molecule type" value="Genomic_DNA"/>
</dbReference>
<dbReference type="AlphaFoldDB" id="A0A8J6B1I0"/>
<organism evidence="15 16">
    <name type="scientific">Eleutherodactylus coqui</name>
    <name type="common">Puerto Rican coqui</name>
    <dbReference type="NCBI Taxonomy" id="57060"/>
    <lineage>
        <taxon>Eukaryota</taxon>
        <taxon>Metazoa</taxon>
        <taxon>Chordata</taxon>
        <taxon>Craniata</taxon>
        <taxon>Vertebrata</taxon>
        <taxon>Euteleostomi</taxon>
        <taxon>Amphibia</taxon>
        <taxon>Batrachia</taxon>
        <taxon>Anura</taxon>
        <taxon>Neobatrachia</taxon>
        <taxon>Hyloidea</taxon>
        <taxon>Eleutherodactylidae</taxon>
        <taxon>Eleutherodactylinae</taxon>
        <taxon>Eleutherodactylus</taxon>
        <taxon>Eleutherodactylus</taxon>
    </lineage>
</organism>
<dbReference type="OrthoDB" id="6077919at2759"/>
<evidence type="ECO:0000313" key="15">
    <source>
        <dbReference type="EMBL" id="KAG9461414.1"/>
    </source>
</evidence>
<feature type="domain" description="C2H2-type" evidence="14">
    <location>
        <begin position="389"/>
        <end position="416"/>
    </location>
</feature>